<proteinExistence type="predicted"/>
<evidence type="ECO:0000313" key="2">
    <source>
        <dbReference type="Proteomes" id="UP001364695"/>
    </source>
</evidence>
<sequence length="373" mass="38461">MSAGASAAQARPWDGHASAGEIARALGLPIQGDASAAIHRIAGLSQAKSGQISFLSQARLAPQLDSTQASVLIVRPDQLVRAQANPAVHAVLVSPDPYLSYARLTQWWVQRHQPLREQQVAALPEASPPASCRIHPSAVVDARARLGENVTVDALAHIAAGAVVGPGARVGSHCVIEAGAVLGADSVMRPRATLARDCRTGQRALLQSGAVIGGDGFGFAPEQGRWVKIEQLGGVLLGDDVEIGANTCVDRGALDDTVIEDGVKLDNLVQIGHNVHIGAHAAMAGCVGVAGSARIGAGCTVGGAGMVLGHLELAPGVHISAASLVTKSITQPGVYTGVFPIAENAVWEKNAATLRQLSRLRDKVRKLERGGPD</sequence>
<dbReference type="EMBL" id="JAWDIE010000002">
    <property type="protein sequence ID" value="MEJ7137136.1"/>
    <property type="molecule type" value="Genomic_DNA"/>
</dbReference>
<dbReference type="EC" id="2.3.1.191" evidence="1"/>
<keyword evidence="1" id="KW-0012">Acyltransferase</keyword>
<reference evidence="1" key="1">
    <citation type="submission" date="2023-10" db="EMBL/GenBank/DDBJ databases">
        <title>Amphibacter perezi, gen. nov., sp. nov. a novel taxa of the family Comamonadaceae, class Betaproteobacteria isolated from the skin microbiota of Pelophylax perezi from different populations.</title>
        <authorList>
            <person name="Costa S."/>
            <person name="Proenca D.N."/>
            <person name="Lopes I."/>
            <person name="Morais P.V."/>
        </authorList>
    </citation>
    <scope>NUCLEOTIDE SEQUENCE</scope>
    <source>
        <strain evidence="1">SL12-8</strain>
    </source>
</reference>
<protein>
    <submittedName>
        <fullName evidence="1">UDP-3-O-(3-hydroxymyristoyl)glucosamine N-acyltransferase</fullName>
        <ecNumber evidence="1">2.3.1.191</ecNumber>
    </submittedName>
</protein>
<keyword evidence="2" id="KW-1185">Reference proteome</keyword>
<name>A0ACC6NYU1_9BURK</name>
<keyword evidence="1" id="KW-0808">Transferase</keyword>
<dbReference type="Proteomes" id="UP001364695">
    <property type="component" value="Unassembled WGS sequence"/>
</dbReference>
<organism evidence="1 2">
    <name type="scientific">Amphibiibacter pelophylacis</name>
    <dbReference type="NCBI Taxonomy" id="1799477"/>
    <lineage>
        <taxon>Bacteria</taxon>
        <taxon>Pseudomonadati</taxon>
        <taxon>Pseudomonadota</taxon>
        <taxon>Betaproteobacteria</taxon>
        <taxon>Burkholderiales</taxon>
        <taxon>Sphaerotilaceae</taxon>
        <taxon>Amphibiibacter</taxon>
    </lineage>
</organism>
<comment type="caution">
    <text evidence="1">The sequence shown here is derived from an EMBL/GenBank/DDBJ whole genome shotgun (WGS) entry which is preliminary data.</text>
</comment>
<gene>
    <name evidence="1" type="primary">lpxD</name>
    <name evidence="1" type="ORF">RV045_01665</name>
</gene>
<accession>A0ACC6NYU1</accession>
<evidence type="ECO:0000313" key="1">
    <source>
        <dbReference type="EMBL" id="MEJ7137136.1"/>
    </source>
</evidence>